<dbReference type="RefSeq" id="YP_009790020.1">
    <property type="nucleotide sequence ID" value="NC_047821.1"/>
</dbReference>
<sequence>MASTPDIPEQVTPAVKQERKADVDPEDIKLGADEEETSTSQGKRQLTRPRQAADTGLQI</sequence>
<evidence type="ECO:0000256" key="1">
    <source>
        <dbReference type="SAM" id="MobiDB-lite"/>
    </source>
</evidence>
<dbReference type="EMBL" id="KY626176">
    <property type="protein sequence ID" value="ARB11250.1"/>
    <property type="molecule type" value="Genomic_DNA"/>
</dbReference>
<feature type="region of interest" description="Disordered" evidence="1">
    <location>
        <begin position="1"/>
        <end position="59"/>
    </location>
</feature>
<evidence type="ECO:0000313" key="3">
    <source>
        <dbReference type="Proteomes" id="UP000224896"/>
    </source>
</evidence>
<dbReference type="Proteomes" id="UP000224896">
    <property type="component" value="Segment"/>
</dbReference>
<reference evidence="3" key="1">
    <citation type="submission" date="2017-02" db="EMBL/GenBank/DDBJ databases">
        <authorList>
            <person name="Lucas-Elio P."/>
            <person name="Silas S."/>
            <person name="Fire A.Z."/>
            <person name="Sanchez-Amat A."/>
        </authorList>
    </citation>
    <scope>NUCLEOTIDE SEQUENCE [LARGE SCALE GENOMIC DNA]</scope>
</reference>
<dbReference type="KEGG" id="vg:54980174"/>
<dbReference type="GeneID" id="54980174"/>
<proteinExistence type="predicted"/>
<organism evidence="2 3">
    <name type="scientific">Marinomonas phage CPP1m</name>
    <dbReference type="NCBI Taxonomy" id="1965370"/>
    <lineage>
        <taxon>Viruses</taxon>
        <taxon>Duplodnaviria</taxon>
        <taxon>Heunggongvirae</taxon>
        <taxon>Uroviricota</taxon>
        <taxon>Caudoviricetes</taxon>
        <taxon>Autographivirales</taxon>
        <taxon>Autosignataviridae</taxon>
        <taxon>Colwellvirinae</taxon>
        <taxon>Murciavirus</taxon>
        <taxon>Murciavirus CPP1m</taxon>
    </lineage>
</organism>
<name>A0A1W5SC44_9CAUD</name>
<keyword evidence="3" id="KW-1185">Reference proteome</keyword>
<protein>
    <submittedName>
        <fullName evidence="2">Uncharacterized protein</fullName>
    </submittedName>
</protein>
<evidence type="ECO:0000313" key="2">
    <source>
        <dbReference type="EMBL" id="ARB11250.1"/>
    </source>
</evidence>
<feature type="compositionally biased region" description="Basic and acidic residues" evidence="1">
    <location>
        <begin position="16"/>
        <end position="32"/>
    </location>
</feature>
<accession>A0A1W5SC44</accession>